<organism evidence="2 3">
    <name type="scientific">Parascaris equorum</name>
    <name type="common">Equine roundworm</name>
    <dbReference type="NCBI Taxonomy" id="6256"/>
    <lineage>
        <taxon>Eukaryota</taxon>
        <taxon>Metazoa</taxon>
        <taxon>Ecdysozoa</taxon>
        <taxon>Nematoda</taxon>
        <taxon>Chromadorea</taxon>
        <taxon>Rhabditida</taxon>
        <taxon>Spirurina</taxon>
        <taxon>Ascaridomorpha</taxon>
        <taxon>Ascaridoidea</taxon>
        <taxon>Ascarididae</taxon>
        <taxon>Parascaris</taxon>
    </lineage>
</organism>
<evidence type="ECO:0000313" key="2">
    <source>
        <dbReference type="Proteomes" id="UP000887564"/>
    </source>
</evidence>
<dbReference type="GO" id="GO:0009982">
    <property type="term" value="F:pseudouridine synthase activity"/>
    <property type="evidence" value="ECO:0007669"/>
    <property type="project" value="InterPro"/>
</dbReference>
<dbReference type="InterPro" id="IPR020103">
    <property type="entry name" value="PsdUridine_synth_cat_dom_sf"/>
</dbReference>
<evidence type="ECO:0000313" key="3">
    <source>
        <dbReference type="WBParaSite" id="PEQ_0000631101-mRNA-1"/>
    </source>
</evidence>
<evidence type="ECO:0000256" key="1">
    <source>
        <dbReference type="ARBA" id="ARBA00023235"/>
    </source>
</evidence>
<dbReference type="GO" id="GO:0003723">
    <property type="term" value="F:RNA binding"/>
    <property type="evidence" value="ECO:0007669"/>
    <property type="project" value="InterPro"/>
</dbReference>
<protein>
    <submittedName>
        <fullName evidence="3">Uncharacterized protein</fullName>
    </submittedName>
</protein>
<sequence length="63" mass="7085">MLRTDRGVHALRNAVIIQVPLEYGILDQRKDMLLAEWNSIAEQCKPKALQILDLHTVSPGFSA</sequence>
<accession>A0A914RIF9</accession>
<dbReference type="GO" id="GO:0001522">
    <property type="term" value="P:pseudouridine synthesis"/>
    <property type="evidence" value="ECO:0007669"/>
    <property type="project" value="InterPro"/>
</dbReference>
<dbReference type="Gene3D" id="3.30.70.580">
    <property type="entry name" value="Pseudouridine synthase I, catalytic domain, N-terminal subdomain"/>
    <property type="match status" value="1"/>
</dbReference>
<dbReference type="Proteomes" id="UP000887564">
    <property type="component" value="Unplaced"/>
</dbReference>
<reference evidence="3" key="1">
    <citation type="submission" date="2022-11" db="UniProtKB">
        <authorList>
            <consortium name="WormBaseParasite"/>
        </authorList>
    </citation>
    <scope>IDENTIFICATION</scope>
</reference>
<dbReference type="WBParaSite" id="PEQ_0000631101-mRNA-1">
    <property type="protein sequence ID" value="PEQ_0000631101-mRNA-1"/>
    <property type="gene ID" value="PEQ_0000631101"/>
</dbReference>
<dbReference type="AlphaFoldDB" id="A0A914RIF9"/>
<dbReference type="SUPFAM" id="SSF55120">
    <property type="entry name" value="Pseudouridine synthase"/>
    <property type="match status" value="1"/>
</dbReference>
<proteinExistence type="predicted"/>
<keyword evidence="2" id="KW-1185">Reference proteome</keyword>
<name>A0A914RIF9_PAREQ</name>
<keyword evidence="1" id="KW-0413">Isomerase</keyword>
<dbReference type="InterPro" id="IPR020094">
    <property type="entry name" value="TruA/RsuA/RluB/E/F_N"/>
</dbReference>